<proteinExistence type="predicted"/>
<name>C8PPE0_9SPIR</name>
<dbReference type="EMBL" id="ACYH01000027">
    <property type="protein sequence ID" value="EEV20712.1"/>
    <property type="molecule type" value="Genomic_DNA"/>
</dbReference>
<protein>
    <submittedName>
        <fullName evidence="1">Uncharacterized protein</fullName>
    </submittedName>
</protein>
<gene>
    <name evidence="1" type="ORF">TREVI0001_1884</name>
</gene>
<comment type="caution">
    <text evidence="1">The sequence shown here is derived from an EMBL/GenBank/DDBJ whole genome shotgun (WGS) entry which is preliminary data.</text>
</comment>
<evidence type="ECO:0000313" key="1">
    <source>
        <dbReference type="EMBL" id="EEV20712.1"/>
    </source>
</evidence>
<sequence>MNYCNTVTINGQPTNTRIKKGLRTFVYKPFCVMQKSV</sequence>
<reference evidence="1 2" key="1">
    <citation type="submission" date="2009-07" db="EMBL/GenBank/DDBJ databases">
        <authorList>
            <person name="Madupu R."/>
            <person name="Sebastian Y."/>
            <person name="Durkin A.S."/>
            <person name="Torralba M."/>
            <person name="Methe B."/>
            <person name="Sutton G.G."/>
            <person name="Strausberg R.L."/>
            <person name="Nelson K.E."/>
        </authorList>
    </citation>
    <scope>NUCLEOTIDE SEQUENCE [LARGE SCALE GENOMIC DNA]</scope>
    <source>
        <strain evidence="1 2">ATCC 35580</strain>
    </source>
</reference>
<dbReference type="Proteomes" id="UP000004509">
    <property type="component" value="Unassembled WGS sequence"/>
</dbReference>
<dbReference type="AlphaFoldDB" id="C8PPE0"/>
<evidence type="ECO:0000313" key="2">
    <source>
        <dbReference type="Proteomes" id="UP000004509"/>
    </source>
</evidence>
<accession>C8PPE0</accession>
<organism evidence="1 2">
    <name type="scientific">Treponema vincentii ATCC 35580</name>
    <dbReference type="NCBI Taxonomy" id="596324"/>
    <lineage>
        <taxon>Bacteria</taxon>
        <taxon>Pseudomonadati</taxon>
        <taxon>Spirochaetota</taxon>
        <taxon>Spirochaetia</taxon>
        <taxon>Spirochaetales</taxon>
        <taxon>Treponemataceae</taxon>
        <taxon>Treponema</taxon>
    </lineage>
</organism>